<feature type="domain" description="Polysaccharide chain length determinant N-terminal" evidence="8">
    <location>
        <begin position="26"/>
        <end position="112"/>
    </location>
</feature>
<accession>A0ABQ4UUG5</accession>
<name>A0ABQ4UUG5_9HYPH</name>
<gene>
    <name evidence="9" type="ORF">BGCPKDLD_2235</name>
</gene>
<dbReference type="Proteomes" id="UP001055093">
    <property type="component" value="Unassembled WGS sequence"/>
</dbReference>
<reference evidence="9" key="2">
    <citation type="submission" date="2021-08" db="EMBL/GenBank/DDBJ databases">
        <authorList>
            <person name="Tani A."/>
            <person name="Ola A."/>
            <person name="Ogura Y."/>
            <person name="Katsura K."/>
            <person name="Hayashi T."/>
        </authorList>
    </citation>
    <scope>NUCLEOTIDE SEQUENCE</scope>
    <source>
        <strain evidence="9">DSM 14458</strain>
    </source>
</reference>
<dbReference type="EMBL" id="BPRE01000006">
    <property type="protein sequence ID" value="GJE75650.1"/>
    <property type="molecule type" value="Genomic_DNA"/>
</dbReference>
<sequence>MNRTVEQPSRGVSLLLRQTYEHHTLGLLTALRRRWLLIGAIIAAAAAVSAGVSLLLSDKYTAEALVQVELGRPGPQPSAQAGTATLEGSVIVESEARVLRSAFIAQRVAQDLGLERDAAFAPRPSMLSRLWSYWVSRREVTETGTSAERIARELSRNLKVTNDARAYLISVAYTSGDPDRSARIANAFVDAYMRNRLEIGVASAERTSAWLQEQVTATRASLDEAEAAIERFRQRTGTVEGSAGAPNLAQQELRDATTRLGTAVQNRLAAEARLARARDAFAAGSVPSAQDLAGAPVIQRLLEAVETANRDLQTVSATGPRHPGYLTAKASLEGVQERLRREIEQAIGNLEGDRRTALQEEALLAAQVETLKKSVIEAMGHETQLQGLQASAAAIRERLKLLNDSFAQAVALAGMRSSTTQAIMPAQPDTVPSGPNRAFIVGLSVLAASGAGLCAAIMLERHSTGFRSPGDLVEDTGTRCLGMLPKIHRRSTAGERRMFDEAIGLVGASLGWSRTSPTPQILLVASAVPGEGKSLLCGALANALTERGLRVLVIDGNADADPPDDRADLGSVVSGDVSMFLSACPAAGQTVLRGRVGGSRYDLYATPAFARFIDLAREAFDLVLIEAPPVLLFQEAVTLAHHADATLLAARWKRTPREVVLTALQRLQDQTVRVRGIVLTEVDLKDHRRDRIIDQCTLYGRYRQLFETRAAVSPLQRETCPRLDAKAS</sequence>
<keyword evidence="3 7" id="KW-0812">Transmembrane</keyword>
<evidence type="ECO:0000256" key="1">
    <source>
        <dbReference type="ARBA" id="ARBA00004651"/>
    </source>
</evidence>
<dbReference type="Pfam" id="PF02706">
    <property type="entry name" value="Wzz"/>
    <property type="match status" value="1"/>
</dbReference>
<evidence type="ECO:0000259" key="8">
    <source>
        <dbReference type="Pfam" id="PF02706"/>
    </source>
</evidence>
<comment type="subcellular location">
    <subcellularLocation>
        <location evidence="1">Cell membrane</location>
        <topology evidence="1">Multi-pass membrane protein</topology>
    </subcellularLocation>
</comment>
<dbReference type="SUPFAM" id="SSF52540">
    <property type="entry name" value="P-loop containing nucleoside triphosphate hydrolases"/>
    <property type="match status" value="1"/>
</dbReference>
<dbReference type="InterPro" id="IPR050445">
    <property type="entry name" value="Bact_polysacc_biosynth/exp"/>
</dbReference>
<dbReference type="PROSITE" id="PS51318">
    <property type="entry name" value="TAT"/>
    <property type="match status" value="1"/>
</dbReference>
<feature type="coiled-coil region" evidence="6">
    <location>
        <begin position="298"/>
        <end position="360"/>
    </location>
</feature>
<evidence type="ECO:0000256" key="5">
    <source>
        <dbReference type="ARBA" id="ARBA00023136"/>
    </source>
</evidence>
<keyword evidence="4 7" id="KW-1133">Transmembrane helix</keyword>
<dbReference type="InterPro" id="IPR006311">
    <property type="entry name" value="TAT_signal"/>
</dbReference>
<keyword evidence="2" id="KW-1003">Cell membrane</keyword>
<evidence type="ECO:0000313" key="10">
    <source>
        <dbReference type="Proteomes" id="UP001055093"/>
    </source>
</evidence>
<dbReference type="PANTHER" id="PTHR32309">
    <property type="entry name" value="TYROSINE-PROTEIN KINASE"/>
    <property type="match status" value="1"/>
</dbReference>
<evidence type="ECO:0000256" key="7">
    <source>
        <dbReference type="SAM" id="Phobius"/>
    </source>
</evidence>
<comment type="caution">
    <text evidence="9">The sequence shown here is derived from an EMBL/GenBank/DDBJ whole genome shotgun (WGS) entry which is preliminary data.</text>
</comment>
<evidence type="ECO:0000256" key="6">
    <source>
        <dbReference type="SAM" id="Coils"/>
    </source>
</evidence>
<dbReference type="InterPro" id="IPR027417">
    <property type="entry name" value="P-loop_NTPase"/>
</dbReference>
<evidence type="ECO:0000256" key="2">
    <source>
        <dbReference type="ARBA" id="ARBA00022475"/>
    </source>
</evidence>
<evidence type="ECO:0000313" key="9">
    <source>
        <dbReference type="EMBL" id="GJE75650.1"/>
    </source>
</evidence>
<proteinExistence type="predicted"/>
<feature type="transmembrane region" description="Helical" evidence="7">
    <location>
        <begin position="35"/>
        <end position="56"/>
    </location>
</feature>
<dbReference type="InterPro" id="IPR003856">
    <property type="entry name" value="LPS_length_determ_N"/>
</dbReference>
<keyword evidence="6" id="KW-0175">Coiled coil</keyword>
<reference evidence="9" key="1">
    <citation type="journal article" date="2021" name="Front. Microbiol.">
        <title>Comprehensive Comparative Genomics and Phenotyping of Methylobacterium Species.</title>
        <authorList>
            <person name="Alessa O."/>
            <person name="Ogura Y."/>
            <person name="Fujitani Y."/>
            <person name="Takami H."/>
            <person name="Hayashi T."/>
            <person name="Sahin N."/>
            <person name="Tani A."/>
        </authorList>
    </citation>
    <scope>NUCLEOTIDE SEQUENCE</scope>
    <source>
        <strain evidence="9">DSM 14458</strain>
    </source>
</reference>
<dbReference type="RefSeq" id="WP_137831044.1">
    <property type="nucleotide sequence ID" value="NZ_BPRE01000006.1"/>
</dbReference>
<evidence type="ECO:0000256" key="4">
    <source>
        <dbReference type="ARBA" id="ARBA00022989"/>
    </source>
</evidence>
<organism evidence="9 10">
    <name type="scientific">Methylorubrum suomiense</name>
    <dbReference type="NCBI Taxonomy" id="144191"/>
    <lineage>
        <taxon>Bacteria</taxon>
        <taxon>Pseudomonadati</taxon>
        <taxon>Pseudomonadota</taxon>
        <taxon>Alphaproteobacteria</taxon>
        <taxon>Hyphomicrobiales</taxon>
        <taxon>Methylobacteriaceae</taxon>
        <taxon>Methylorubrum</taxon>
    </lineage>
</organism>
<keyword evidence="5 7" id="KW-0472">Membrane</keyword>
<keyword evidence="10" id="KW-1185">Reference proteome</keyword>
<dbReference type="Gene3D" id="3.40.50.300">
    <property type="entry name" value="P-loop containing nucleotide triphosphate hydrolases"/>
    <property type="match status" value="1"/>
</dbReference>
<evidence type="ECO:0000256" key="3">
    <source>
        <dbReference type="ARBA" id="ARBA00022692"/>
    </source>
</evidence>
<protein>
    <recommendedName>
        <fullName evidence="8">Polysaccharide chain length determinant N-terminal domain-containing protein</fullName>
    </recommendedName>
</protein>
<dbReference type="PANTHER" id="PTHR32309:SF13">
    <property type="entry name" value="FERRIC ENTEROBACTIN TRANSPORT PROTEIN FEPE"/>
    <property type="match status" value="1"/>
</dbReference>